<keyword evidence="3" id="KW-0732">Signal</keyword>
<dbReference type="InterPro" id="IPR028203">
    <property type="entry name" value="PSII_CF48-like_dom"/>
</dbReference>
<name>A0ABT5L1X7_9ALTE</name>
<accession>A0ABT5L1X7</accession>
<comment type="caution">
    <text evidence="5">The sequence shown here is derived from an EMBL/GenBank/DDBJ whole genome shotgun (WGS) entry which is preliminary data.</text>
</comment>
<keyword evidence="1" id="KW-0602">Photosynthesis</keyword>
<evidence type="ECO:0000313" key="6">
    <source>
        <dbReference type="Proteomes" id="UP001218788"/>
    </source>
</evidence>
<dbReference type="RefSeq" id="WP_273640103.1">
    <property type="nucleotide sequence ID" value="NZ_JAQQXP010000001.1"/>
</dbReference>
<feature type="chain" id="PRO_5045447703" description="Photosynthesis system II assembly factor Ycf48/Hcf136-like domain-containing protein" evidence="3">
    <location>
        <begin position="20"/>
        <end position="344"/>
    </location>
</feature>
<dbReference type="Pfam" id="PF14870">
    <property type="entry name" value="PSII_BNR"/>
    <property type="match status" value="1"/>
</dbReference>
<proteinExistence type="predicted"/>
<keyword evidence="6" id="KW-1185">Reference proteome</keyword>
<evidence type="ECO:0000259" key="4">
    <source>
        <dbReference type="Pfam" id="PF14870"/>
    </source>
</evidence>
<evidence type="ECO:0000313" key="5">
    <source>
        <dbReference type="EMBL" id="MDC8831046.1"/>
    </source>
</evidence>
<reference evidence="5 6" key="1">
    <citation type="submission" date="2022-10" db="EMBL/GenBank/DDBJ databases">
        <title>Alteromonas sp. chi3 Genome sequencing.</title>
        <authorList>
            <person name="Park S."/>
        </authorList>
    </citation>
    <scope>NUCLEOTIDE SEQUENCE [LARGE SCALE GENOMIC DNA]</scope>
    <source>
        <strain evidence="6">chi3</strain>
    </source>
</reference>
<dbReference type="Proteomes" id="UP001218788">
    <property type="component" value="Unassembled WGS sequence"/>
</dbReference>
<dbReference type="InterPro" id="IPR015943">
    <property type="entry name" value="WD40/YVTN_repeat-like_dom_sf"/>
</dbReference>
<dbReference type="SUPFAM" id="SSF50939">
    <property type="entry name" value="Sialidases"/>
    <property type="match status" value="1"/>
</dbReference>
<dbReference type="PANTHER" id="PTHR47199:SF2">
    <property type="entry name" value="PHOTOSYSTEM II STABILITY_ASSEMBLY FACTOR HCF136, CHLOROPLASTIC"/>
    <property type="match status" value="1"/>
</dbReference>
<sequence>MQKLNSMVLLLLFSFLANAEQSYPAPLVKESLLLDVAVGDVAVAVGERGHVLIKSSTDDFAQVIVPTTTTLTAVTLVEQQIWAVGHDATILHSPDGGSTWQVQMHAPEMERPFLDVLFFDSQHGIAIGAYGLFYRTLDGGNSWSAQRHAAFLDPYDREYLEQIRQEDEAFYQQELNSILPHLNRVKRLDEDTLLLAGEAGLLAISTDKGNNWERLDVNYTGSFFDVTQLESGLMVAAGLRGNVFVSDDGEQWDYVKTCNTATINSIIEYNDAVYFIGNNGFKVKATLPISTSDYDPYAAPINCEPAAGISVSQTDSKSALLNAAMINGQLFVTAADGIYSLSLD</sequence>
<dbReference type="Gene3D" id="2.130.10.10">
    <property type="entry name" value="YVTN repeat-like/Quinoprotein amine dehydrogenase"/>
    <property type="match status" value="1"/>
</dbReference>
<evidence type="ECO:0000256" key="3">
    <source>
        <dbReference type="SAM" id="SignalP"/>
    </source>
</evidence>
<gene>
    <name evidence="5" type="ORF">OIK42_09750</name>
</gene>
<organism evidence="5 6">
    <name type="scientific">Alteromonas gilva</name>
    <dbReference type="NCBI Taxonomy" id="2987522"/>
    <lineage>
        <taxon>Bacteria</taxon>
        <taxon>Pseudomonadati</taxon>
        <taxon>Pseudomonadota</taxon>
        <taxon>Gammaproteobacteria</taxon>
        <taxon>Alteromonadales</taxon>
        <taxon>Alteromonadaceae</taxon>
        <taxon>Alteromonas/Salinimonas group</taxon>
        <taxon>Alteromonas</taxon>
    </lineage>
</organism>
<dbReference type="InterPro" id="IPR036278">
    <property type="entry name" value="Sialidase_sf"/>
</dbReference>
<feature type="domain" description="Photosynthesis system II assembly factor Ycf48/Hcf136-like" evidence="4">
    <location>
        <begin position="56"/>
        <end position="134"/>
    </location>
</feature>
<evidence type="ECO:0000256" key="2">
    <source>
        <dbReference type="ARBA" id="ARBA00023276"/>
    </source>
</evidence>
<protein>
    <recommendedName>
        <fullName evidence="4">Photosynthesis system II assembly factor Ycf48/Hcf136-like domain-containing protein</fullName>
    </recommendedName>
</protein>
<dbReference type="PANTHER" id="PTHR47199">
    <property type="entry name" value="PHOTOSYSTEM II STABILITY/ASSEMBLY FACTOR HCF136, CHLOROPLASTIC"/>
    <property type="match status" value="1"/>
</dbReference>
<feature type="signal peptide" evidence="3">
    <location>
        <begin position="1"/>
        <end position="19"/>
    </location>
</feature>
<keyword evidence="2" id="KW-0604">Photosystem II</keyword>
<dbReference type="EMBL" id="JAQQXP010000001">
    <property type="protein sequence ID" value="MDC8831046.1"/>
    <property type="molecule type" value="Genomic_DNA"/>
</dbReference>
<evidence type="ECO:0000256" key="1">
    <source>
        <dbReference type="ARBA" id="ARBA00022531"/>
    </source>
</evidence>